<protein>
    <recommendedName>
        <fullName evidence="3">Transposase</fullName>
    </recommendedName>
</protein>
<reference evidence="1" key="1">
    <citation type="submission" date="2022-01" db="EMBL/GenBank/DDBJ databases">
        <authorList>
            <person name="Wang Y."/>
        </authorList>
    </citation>
    <scope>NUCLEOTIDE SEQUENCE</scope>
    <source>
        <strain evidence="1">WB101</strain>
    </source>
</reference>
<sequence>MGIKPTRSIQSVIKNEPPNEKWSSRALMRDLDTTVLSRSVSRVGREWIAPVKSHTPKERGGL</sequence>
<dbReference type="RefSeq" id="WP_237856652.1">
    <property type="nucleotide sequence ID" value="NZ_JAKLWS010000076.1"/>
</dbReference>
<name>A0ABS9KJR7_9BACT</name>
<evidence type="ECO:0000313" key="2">
    <source>
        <dbReference type="Proteomes" id="UP001165366"/>
    </source>
</evidence>
<accession>A0ABS9KJR7</accession>
<dbReference type="Proteomes" id="UP001165366">
    <property type="component" value="Unassembled WGS sequence"/>
</dbReference>
<keyword evidence="2" id="KW-1185">Reference proteome</keyword>
<organism evidence="1 2">
    <name type="scientific">Rhodohalobacter sulfatireducens</name>
    <dbReference type="NCBI Taxonomy" id="2911366"/>
    <lineage>
        <taxon>Bacteria</taxon>
        <taxon>Pseudomonadati</taxon>
        <taxon>Balneolota</taxon>
        <taxon>Balneolia</taxon>
        <taxon>Balneolales</taxon>
        <taxon>Balneolaceae</taxon>
        <taxon>Rhodohalobacter</taxon>
    </lineage>
</organism>
<gene>
    <name evidence="1" type="ORF">L6773_21205</name>
</gene>
<dbReference type="EMBL" id="JAKLWS010000076">
    <property type="protein sequence ID" value="MCG2591100.1"/>
    <property type="molecule type" value="Genomic_DNA"/>
</dbReference>
<evidence type="ECO:0000313" key="1">
    <source>
        <dbReference type="EMBL" id="MCG2591100.1"/>
    </source>
</evidence>
<proteinExistence type="predicted"/>
<comment type="caution">
    <text evidence="1">The sequence shown here is derived from an EMBL/GenBank/DDBJ whole genome shotgun (WGS) entry which is preliminary data.</text>
</comment>
<evidence type="ECO:0008006" key="3">
    <source>
        <dbReference type="Google" id="ProtNLM"/>
    </source>
</evidence>
<reference evidence="1" key="2">
    <citation type="submission" date="2024-05" db="EMBL/GenBank/DDBJ databases">
        <title>Rhodohalobacter halophilus gen. nov., sp. nov., a moderately halophilic member of the family Balneolaceae.</title>
        <authorList>
            <person name="Xia J."/>
        </authorList>
    </citation>
    <scope>NUCLEOTIDE SEQUENCE</scope>
    <source>
        <strain evidence="1">WB101</strain>
    </source>
</reference>